<evidence type="ECO:0000313" key="1">
    <source>
        <dbReference type="EMBL" id="CAE2322679.1"/>
    </source>
</evidence>
<proteinExistence type="predicted"/>
<dbReference type="AlphaFoldDB" id="A0A7S4P3K3"/>
<dbReference type="EMBL" id="HBKR01028589">
    <property type="protein sequence ID" value="CAE2322679.1"/>
    <property type="molecule type" value="Transcribed_RNA"/>
</dbReference>
<accession>A0A7S4P3K3</accession>
<sequence length="148" mass="16475">MAVFVVSFFSFSNQEPNNQTSVTATILILGVSLNSLEDITDFHIILNMALGAIVLTTEWFNRDLAYYEQALADFPVVSTTSGRENLRVLAMVSTRSFFCIYFGLNNFFDAVFAAVGGGHVVSRREKTIKRGIISLHHNPECFRVSLSV</sequence>
<gene>
    <name evidence="1" type="ORF">NAES01612_LOCUS18652</name>
</gene>
<organism evidence="1">
    <name type="scientific">Paramoeba aestuarina</name>
    <dbReference type="NCBI Taxonomy" id="180227"/>
    <lineage>
        <taxon>Eukaryota</taxon>
        <taxon>Amoebozoa</taxon>
        <taxon>Discosea</taxon>
        <taxon>Flabellinia</taxon>
        <taxon>Dactylopodida</taxon>
        <taxon>Paramoebidae</taxon>
        <taxon>Paramoeba</taxon>
    </lineage>
</organism>
<protein>
    <submittedName>
        <fullName evidence="1">Uncharacterized protein</fullName>
    </submittedName>
</protein>
<name>A0A7S4P3K3_9EUKA</name>
<reference evidence="1" key="1">
    <citation type="submission" date="2021-01" db="EMBL/GenBank/DDBJ databases">
        <authorList>
            <person name="Corre E."/>
            <person name="Pelletier E."/>
            <person name="Niang G."/>
            <person name="Scheremetjew M."/>
            <person name="Finn R."/>
            <person name="Kale V."/>
            <person name="Holt S."/>
            <person name="Cochrane G."/>
            <person name="Meng A."/>
            <person name="Brown T."/>
            <person name="Cohen L."/>
        </authorList>
    </citation>
    <scope>NUCLEOTIDE SEQUENCE</scope>
    <source>
        <strain evidence="1">SoJaBio B1-5/56/2</strain>
    </source>
</reference>